<dbReference type="GO" id="GO:0003682">
    <property type="term" value="F:chromatin binding"/>
    <property type="evidence" value="ECO:0007669"/>
    <property type="project" value="TreeGrafter"/>
</dbReference>
<feature type="region of interest" description="Disordered" evidence="3">
    <location>
        <begin position="135"/>
        <end position="162"/>
    </location>
</feature>
<dbReference type="PANTHER" id="PTHR13489:SF0">
    <property type="entry name" value="MINI-CHROMOSOME MAINTENANCE COMPLEX-BINDING PROTEIN"/>
    <property type="match status" value="1"/>
</dbReference>
<organism evidence="4 5">
    <name type="scientific">Meripilus lineatus</name>
    <dbReference type="NCBI Taxonomy" id="2056292"/>
    <lineage>
        <taxon>Eukaryota</taxon>
        <taxon>Fungi</taxon>
        <taxon>Dikarya</taxon>
        <taxon>Basidiomycota</taxon>
        <taxon>Agaricomycotina</taxon>
        <taxon>Agaricomycetes</taxon>
        <taxon>Polyporales</taxon>
        <taxon>Meripilaceae</taxon>
        <taxon>Meripilus</taxon>
    </lineage>
</organism>
<sequence>MVSAYLVDALRDPTVELQDLFTSASSSATEFPQLVANHFSRVFRTETAYKQIPALNLQNPPEAYAPRSLVRFRGMVQDTSPSTEMYLFKSPDGKVGGWGIEREIDADSHPELNYENLRESTVLWATSVPGESSWYSDHLEGPNTESPSAHDHVPSRPHKFHNPQLKHVGVQVKLYGDNGTHLKSTDIATFVGILAFDHLSIDHDDPPMVPTLHVLYVRDETEPPSLHPLEHGTRQSLREITETRSNLLQWLSHEALGGDKEAAEWALLSIIASVQARTPPLLPPSITISQFPLPSSNESGTSPTLSHILSLILPRLITLPLSLNFLNNSSFAPESKDEDLHAGMLQLPKGTALLVTENGLRVSNLQVLQEILSSQTLAYDFPFSRFSFPTDLNCLILAEGKKSAFFRTDFVVPLRPQNGNDNESLWRSGESIEKPNDEVLATFRHMIHAARSGKIQVNDATSEYIQEDFVRERQRNKSVTSDDLIRWMTIAKRVACLVLPTGGSRD</sequence>
<evidence type="ECO:0008006" key="6">
    <source>
        <dbReference type="Google" id="ProtNLM"/>
    </source>
</evidence>
<dbReference type="Proteomes" id="UP001212997">
    <property type="component" value="Unassembled WGS sequence"/>
</dbReference>
<evidence type="ECO:0000256" key="3">
    <source>
        <dbReference type="SAM" id="MobiDB-lite"/>
    </source>
</evidence>
<reference evidence="4" key="1">
    <citation type="submission" date="2022-07" db="EMBL/GenBank/DDBJ databases">
        <title>Genome Sequence of Physisporinus lineatus.</title>
        <authorList>
            <person name="Buettner E."/>
        </authorList>
    </citation>
    <scope>NUCLEOTIDE SEQUENCE</scope>
    <source>
        <strain evidence="4">VT162</strain>
    </source>
</reference>
<dbReference type="EMBL" id="JANAWD010000270">
    <property type="protein sequence ID" value="KAJ3482504.1"/>
    <property type="molecule type" value="Genomic_DNA"/>
</dbReference>
<dbReference type="GO" id="GO:0005634">
    <property type="term" value="C:nucleus"/>
    <property type="evidence" value="ECO:0007669"/>
    <property type="project" value="UniProtKB-SubCell"/>
</dbReference>
<dbReference type="PANTHER" id="PTHR13489">
    <property type="entry name" value="MINI-CHROMOSOME MAINTENANCE COMPLEX-BINDING PROTEIN"/>
    <property type="match status" value="1"/>
</dbReference>
<gene>
    <name evidence="4" type="ORF">NLI96_g6944</name>
</gene>
<accession>A0AAD5V0B9</accession>
<proteinExistence type="predicted"/>
<keyword evidence="2" id="KW-0539">Nucleus</keyword>
<keyword evidence="5" id="KW-1185">Reference proteome</keyword>
<name>A0AAD5V0B9_9APHY</name>
<evidence type="ECO:0000256" key="2">
    <source>
        <dbReference type="ARBA" id="ARBA00023242"/>
    </source>
</evidence>
<evidence type="ECO:0000313" key="5">
    <source>
        <dbReference type="Proteomes" id="UP001212997"/>
    </source>
</evidence>
<dbReference type="GO" id="GO:0006261">
    <property type="term" value="P:DNA-templated DNA replication"/>
    <property type="evidence" value="ECO:0007669"/>
    <property type="project" value="TreeGrafter"/>
</dbReference>
<dbReference type="InterPro" id="IPR019140">
    <property type="entry name" value="MCM_complex-bd"/>
</dbReference>
<protein>
    <recommendedName>
        <fullName evidence="6">Mini-chromosome maintenance complex-binding protein</fullName>
    </recommendedName>
</protein>
<evidence type="ECO:0000313" key="4">
    <source>
        <dbReference type="EMBL" id="KAJ3482504.1"/>
    </source>
</evidence>
<comment type="caution">
    <text evidence="4">The sequence shown here is derived from an EMBL/GenBank/DDBJ whole genome shotgun (WGS) entry which is preliminary data.</text>
</comment>
<dbReference type="Pfam" id="PF09739">
    <property type="entry name" value="MCM_bind"/>
    <property type="match status" value="2"/>
</dbReference>
<evidence type="ECO:0000256" key="1">
    <source>
        <dbReference type="ARBA" id="ARBA00004123"/>
    </source>
</evidence>
<comment type="subcellular location">
    <subcellularLocation>
        <location evidence="1">Nucleus</location>
    </subcellularLocation>
</comment>
<dbReference type="AlphaFoldDB" id="A0AAD5V0B9"/>